<proteinExistence type="predicted"/>
<name>A0A3M7Q8C5_BRAPC</name>
<sequence length="57" mass="6827">MDETAEFFFFLIAPYSLCGRLNNYMERQLHGTARNLCGRLNNYMDLLKNEEFLFNLK</sequence>
<organism evidence="1 2">
    <name type="scientific">Brachionus plicatilis</name>
    <name type="common">Marine rotifer</name>
    <name type="synonym">Brachionus muelleri</name>
    <dbReference type="NCBI Taxonomy" id="10195"/>
    <lineage>
        <taxon>Eukaryota</taxon>
        <taxon>Metazoa</taxon>
        <taxon>Spiralia</taxon>
        <taxon>Gnathifera</taxon>
        <taxon>Rotifera</taxon>
        <taxon>Eurotatoria</taxon>
        <taxon>Monogononta</taxon>
        <taxon>Pseudotrocha</taxon>
        <taxon>Ploima</taxon>
        <taxon>Brachionidae</taxon>
        <taxon>Brachionus</taxon>
    </lineage>
</organism>
<accession>A0A3M7Q8C5</accession>
<reference evidence="1 2" key="1">
    <citation type="journal article" date="2018" name="Sci. Rep.">
        <title>Genomic signatures of local adaptation to the degree of environmental predictability in rotifers.</title>
        <authorList>
            <person name="Franch-Gras L."/>
            <person name="Hahn C."/>
            <person name="Garcia-Roger E.M."/>
            <person name="Carmona M.J."/>
            <person name="Serra M."/>
            <person name="Gomez A."/>
        </authorList>
    </citation>
    <scope>NUCLEOTIDE SEQUENCE [LARGE SCALE GENOMIC DNA]</scope>
    <source>
        <strain evidence="1">HYR1</strain>
    </source>
</reference>
<protein>
    <submittedName>
        <fullName evidence="1">Uncharacterized protein</fullName>
    </submittedName>
</protein>
<evidence type="ECO:0000313" key="1">
    <source>
        <dbReference type="EMBL" id="RNA07231.1"/>
    </source>
</evidence>
<dbReference type="EMBL" id="REGN01007117">
    <property type="protein sequence ID" value="RNA07231.1"/>
    <property type="molecule type" value="Genomic_DNA"/>
</dbReference>
<gene>
    <name evidence="1" type="ORF">BpHYR1_015279</name>
</gene>
<dbReference type="Proteomes" id="UP000276133">
    <property type="component" value="Unassembled WGS sequence"/>
</dbReference>
<dbReference type="AlphaFoldDB" id="A0A3M7Q8C5"/>
<evidence type="ECO:0000313" key="2">
    <source>
        <dbReference type="Proteomes" id="UP000276133"/>
    </source>
</evidence>
<comment type="caution">
    <text evidence="1">The sequence shown here is derived from an EMBL/GenBank/DDBJ whole genome shotgun (WGS) entry which is preliminary data.</text>
</comment>
<keyword evidence="2" id="KW-1185">Reference proteome</keyword>